<comment type="caution">
    <text evidence="1">The sequence shown here is derived from an EMBL/GenBank/DDBJ whole genome shotgun (WGS) entry which is preliminary data.</text>
</comment>
<accession>A0ABV8IB48</accession>
<dbReference type="Proteomes" id="UP001595850">
    <property type="component" value="Unassembled WGS sequence"/>
</dbReference>
<gene>
    <name evidence="1" type="ORF">ACFOWE_18250</name>
</gene>
<dbReference type="RefSeq" id="WP_377289323.1">
    <property type="nucleotide sequence ID" value="NZ_JBHSBM010000018.1"/>
</dbReference>
<reference evidence="2" key="1">
    <citation type="journal article" date="2019" name="Int. J. Syst. Evol. Microbiol.">
        <title>The Global Catalogue of Microorganisms (GCM) 10K type strain sequencing project: providing services to taxonomists for standard genome sequencing and annotation.</title>
        <authorList>
            <consortium name="The Broad Institute Genomics Platform"/>
            <consortium name="The Broad Institute Genome Sequencing Center for Infectious Disease"/>
            <person name="Wu L."/>
            <person name="Ma J."/>
        </authorList>
    </citation>
    <scope>NUCLEOTIDE SEQUENCE [LARGE SCALE GENOMIC DNA]</scope>
    <source>
        <strain evidence="2">TBRC 4489</strain>
    </source>
</reference>
<evidence type="ECO:0000313" key="2">
    <source>
        <dbReference type="Proteomes" id="UP001595850"/>
    </source>
</evidence>
<name>A0ABV8IB48_9ACTN</name>
<proteinExistence type="predicted"/>
<organism evidence="1 2">
    <name type="scientific">Planomonospora corallina</name>
    <dbReference type="NCBI Taxonomy" id="1806052"/>
    <lineage>
        <taxon>Bacteria</taxon>
        <taxon>Bacillati</taxon>
        <taxon>Actinomycetota</taxon>
        <taxon>Actinomycetes</taxon>
        <taxon>Streptosporangiales</taxon>
        <taxon>Streptosporangiaceae</taxon>
        <taxon>Planomonospora</taxon>
    </lineage>
</organism>
<keyword evidence="2" id="KW-1185">Reference proteome</keyword>
<protein>
    <submittedName>
        <fullName evidence="1">Uncharacterized protein</fullName>
    </submittedName>
</protein>
<evidence type="ECO:0000313" key="1">
    <source>
        <dbReference type="EMBL" id="MFC4060250.1"/>
    </source>
</evidence>
<dbReference type="EMBL" id="JBHSBM010000018">
    <property type="protein sequence ID" value="MFC4060250.1"/>
    <property type="molecule type" value="Genomic_DNA"/>
</dbReference>
<sequence>MTGPDLVVPVREGAVNEQLRYALRSWAAHLPHARVWIVGHRPPWAAGVGHIPTEQTGTKYANTTAAVRAACEHPDVAEEFLLANDDMFVMDAVAGMPVLHRGLVDEVEPYYAARGSDAYLRGMRETRELLAELGHEDPLSYELHVPLPATKTGMLAALDAGRHLNVVHKRTLFGNLANLGGRRIADVKVMHRGPRFPRDSPFLSTMPDSFAHGQVGAYIRRRFPRPCRYEVRTGRR</sequence>